<feature type="compositionally biased region" description="Basic and acidic residues" evidence="1">
    <location>
        <begin position="97"/>
        <end position="110"/>
    </location>
</feature>
<dbReference type="EMBL" id="UINC01014681">
    <property type="protein sequence ID" value="SVA62458.1"/>
    <property type="molecule type" value="Genomic_DNA"/>
</dbReference>
<evidence type="ECO:0000313" key="2">
    <source>
        <dbReference type="EMBL" id="SVA62458.1"/>
    </source>
</evidence>
<feature type="compositionally biased region" description="Basic and acidic residues" evidence="1">
    <location>
        <begin position="129"/>
        <end position="143"/>
    </location>
</feature>
<feature type="compositionally biased region" description="Basic and acidic residues" evidence="1">
    <location>
        <begin position="154"/>
        <end position="170"/>
    </location>
</feature>
<protein>
    <submittedName>
        <fullName evidence="2">Uncharacterized protein</fullName>
    </submittedName>
</protein>
<dbReference type="InterPro" id="IPR021888">
    <property type="entry name" value="DUF3499"/>
</dbReference>
<feature type="region of interest" description="Disordered" evidence="1">
    <location>
        <begin position="71"/>
        <end position="170"/>
    </location>
</feature>
<feature type="non-terminal residue" evidence="2">
    <location>
        <position position="170"/>
    </location>
</feature>
<dbReference type="AlphaFoldDB" id="A0A381XCK6"/>
<sequence>MRHLCMRSACTGLAVVLVEMDVKEVSFTIRDLDEVAGPGQVVLCETHVGRLRAPRGWTLVDARTVGRLLSFPDSSREPRRPPFSRTARPGETVRSITESRHPLDVDRPVPPDRPSVTETPLLARAFTGADRHPSTGRDDRPDAEVLDPFGDESWDQRDPHDKDDDDGGRD</sequence>
<proteinExistence type="predicted"/>
<organism evidence="2">
    <name type="scientific">marine metagenome</name>
    <dbReference type="NCBI Taxonomy" id="408172"/>
    <lineage>
        <taxon>unclassified sequences</taxon>
        <taxon>metagenomes</taxon>
        <taxon>ecological metagenomes</taxon>
    </lineage>
</organism>
<evidence type="ECO:0000256" key="1">
    <source>
        <dbReference type="SAM" id="MobiDB-lite"/>
    </source>
</evidence>
<name>A0A381XCK6_9ZZZZ</name>
<gene>
    <name evidence="2" type="ORF">METZ01_LOCUS115312</name>
</gene>
<reference evidence="2" key="1">
    <citation type="submission" date="2018-05" db="EMBL/GenBank/DDBJ databases">
        <authorList>
            <person name="Lanie J.A."/>
            <person name="Ng W.-L."/>
            <person name="Kazmierczak K.M."/>
            <person name="Andrzejewski T.M."/>
            <person name="Davidsen T.M."/>
            <person name="Wayne K.J."/>
            <person name="Tettelin H."/>
            <person name="Glass J.I."/>
            <person name="Rusch D."/>
            <person name="Podicherti R."/>
            <person name="Tsui H.-C.T."/>
            <person name="Winkler M.E."/>
        </authorList>
    </citation>
    <scope>NUCLEOTIDE SEQUENCE</scope>
</reference>
<dbReference type="Pfam" id="PF12005">
    <property type="entry name" value="DUF3499"/>
    <property type="match status" value="1"/>
</dbReference>
<accession>A0A381XCK6</accession>